<sequence>MSSKRQTKFRGLLLGYQVSKYERLKSEYANLVTTKSNSCK</sequence>
<organism evidence="1 2">
    <name type="scientific">Acanthoscelides obtectus</name>
    <name type="common">Bean weevil</name>
    <name type="synonym">Bruchus obtectus</name>
    <dbReference type="NCBI Taxonomy" id="200917"/>
    <lineage>
        <taxon>Eukaryota</taxon>
        <taxon>Metazoa</taxon>
        <taxon>Ecdysozoa</taxon>
        <taxon>Arthropoda</taxon>
        <taxon>Hexapoda</taxon>
        <taxon>Insecta</taxon>
        <taxon>Pterygota</taxon>
        <taxon>Neoptera</taxon>
        <taxon>Endopterygota</taxon>
        <taxon>Coleoptera</taxon>
        <taxon>Polyphaga</taxon>
        <taxon>Cucujiformia</taxon>
        <taxon>Chrysomeloidea</taxon>
        <taxon>Chrysomelidae</taxon>
        <taxon>Bruchinae</taxon>
        <taxon>Bruchini</taxon>
        <taxon>Acanthoscelides</taxon>
    </lineage>
</organism>
<proteinExistence type="predicted"/>
<protein>
    <submittedName>
        <fullName evidence="1">Uncharacterized protein</fullName>
    </submittedName>
</protein>
<dbReference type="AlphaFoldDB" id="A0A9P0NV16"/>
<accession>A0A9P0NV16</accession>
<evidence type="ECO:0000313" key="2">
    <source>
        <dbReference type="Proteomes" id="UP001152888"/>
    </source>
</evidence>
<comment type="caution">
    <text evidence="1">The sequence shown here is derived from an EMBL/GenBank/DDBJ whole genome shotgun (WGS) entry which is preliminary data.</text>
</comment>
<gene>
    <name evidence="1" type="ORF">ACAOBT_LOCUS2131</name>
</gene>
<name>A0A9P0NV16_ACAOB</name>
<evidence type="ECO:0000313" key="1">
    <source>
        <dbReference type="EMBL" id="CAH1957503.1"/>
    </source>
</evidence>
<keyword evidence="2" id="KW-1185">Reference proteome</keyword>
<reference evidence="1" key="1">
    <citation type="submission" date="2022-03" db="EMBL/GenBank/DDBJ databases">
        <authorList>
            <person name="Sayadi A."/>
        </authorList>
    </citation>
    <scope>NUCLEOTIDE SEQUENCE</scope>
</reference>
<dbReference type="EMBL" id="CAKOFQ010006671">
    <property type="protein sequence ID" value="CAH1957503.1"/>
    <property type="molecule type" value="Genomic_DNA"/>
</dbReference>
<dbReference type="Proteomes" id="UP001152888">
    <property type="component" value="Unassembled WGS sequence"/>
</dbReference>